<dbReference type="Gene3D" id="3.80.10.10">
    <property type="entry name" value="Ribonuclease Inhibitor"/>
    <property type="match status" value="1"/>
</dbReference>
<dbReference type="InParanoid" id="A0A7M7SSY3"/>
<protein>
    <recommendedName>
        <fullName evidence="2">F-box/LRR-repeat protein 15-like leucin rich repeat domain-containing protein</fullName>
    </recommendedName>
</protein>
<keyword evidence="4" id="KW-1185">Reference proteome</keyword>
<dbReference type="OMA" id="DCMVTED"/>
<reference evidence="3" key="2">
    <citation type="submission" date="2021-01" db="UniProtKB">
        <authorList>
            <consortium name="EnsemblMetazoa"/>
        </authorList>
    </citation>
    <scope>IDENTIFICATION</scope>
</reference>
<dbReference type="PANTHER" id="PTHR13318">
    <property type="entry name" value="PARTNER OF PAIRED, ISOFORM B-RELATED"/>
    <property type="match status" value="1"/>
</dbReference>
<dbReference type="Pfam" id="PF25372">
    <property type="entry name" value="DUF7885"/>
    <property type="match status" value="1"/>
</dbReference>
<reference evidence="4" key="1">
    <citation type="submission" date="2015-02" db="EMBL/GenBank/DDBJ databases">
        <title>Genome sequencing for Strongylocentrotus purpuratus.</title>
        <authorList>
            <person name="Murali S."/>
            <person name="Liu Y."/>
            <person name="Vee V."/>
            <person name="English A."/>
            <person name="Wang M."/>
            <person name="Skinner E."/>
            <person name="Han Y."/>
            <person name="Muzny D.M."/>
            <person name="Worley K.C."/>
            <person name="Gibbs R.A."/>
        </authorList>
    </citation>
    <scope>NUCLEOTIDE SEQUENCE</scope>
</reference>
<dbReference type="SMART" id="SM00367">
    <property type="entry name" value="LRR_CC"/>
    <property type="match status" value="5"/>
</dbReference>
<dbReference type="RefSeq" id="XP_030828849.1">
    <property type="nucleotide sequence ID" value="XM_030972989.1"/>
</dbReference>
<name>A0A7M7SSY3_STRPU</name>
<keyword evidence="1" id="KW-0833">Ubl conjugation pathway</keyword>
<dbReference type="InterPro" id="IPR006553">
    <property type="entry name" value="Leu-rich_rpt_Cys-con_subtyp"/>
</dbReference>
<evidence type="ECO:0000313" key="4">
    <source>
        <dbReference type="Proteomes" id="UP000007110"/>
    </source>
</evidence>
<dbReference type="GeneID" id="753251"/>
<evidence type="ECO:0000313" key="3">
    <source>
        <dbReference type="EnsemblMetazoa" id="XP_030828850"/>
    </source>
</evidence>
<dbReference type="KEGG" id="spu:753251"/>
<dbReference type="AlphaFoldDB" id="A0A7M7SSY3"/>
<dbReference type="Proteomes" id="UP000007110">
    <property type="component" value="Unassembled WGS sequence"/>
</dbReference>
<accession>A0A7M7SSY3</accession>
<dbReference type="OrthoDB" id="10257471at2759"/>
<evidence type="ECO:0000256" key="1">
    <source>
        <dbReference type="ARBA" id="ARBA00022786"/>
    </source>
</evidence>
<evidence type="ECO:0000259" key="2">
    <source>
        <dbReference type="Pfam" id="PF25372"/>
    </source>
</evidence>
<dbReference type="InterPro" id="IPR057207">
    <property type="entry name" value="FBXL15_LRR"/>
</dbReference>
<dbReference type="SUPFAM" id="SSF52047">
    <property type="entry name" value="RNI-like"/>
    <property type="match status" value="1"/>
</dbReference>
<dbReference type="EnsemblMetazoa" id="XM_030972989">
    <property type="protein sequence ID" value="XP_030828849"/>
    <property type="gene ID" value="LOC753251"/>
</dbReference>
<dbReference type="EnsemblMetazoa" id="XM_030972990">
    <property type="protein sequence ID" value="XP_030828850"/>
    <property type="gene ID" value="LOC753251"/>
</dbReference>
<dbReference type="FunFam" id="3.80.10.10:FF:002810">
    <property type="entry name" value="Predicted protein"/>
    <property type="match status" value="1"/>
</dbReference>
<sequence length="244" mass="27640">MDEIKGRCNILTLPEEIIIYHIIPLLQMPDICAVRGVCKEWFDLVNIHFAQLKVLDLTPWDFLVTPEFLQCVLSHASGLRELRLDRCWKAVIRETMDVAAETCREVRYASFSKCGGLKEESVIKMAESWQHLEELDLSSCYQIMDRTLCGLADNACSLKELCVGSVYGVTDVGVSHLAYKCPTLELLDVSYCHRVSNAGLQPFVTQTKEKETSLKHLRIKNCHKVNDVMIGKLLSSGIQVNNMF</sequence>
<feature type="domain" description="F-box/LRR-repeat protein 15-like leucin rich repeat" evidence="2">
    <location>
        <begin position="96"/>
        <end position="235"/>
    </location>
</feature>
<proteinExistence type="predicted"/>
<dbReference type="InterPro" id="IPR032675">
    <property type="entry name" value="LRR_dom_sf"/>
</dbReference>
<organism evidence="3 4">
    <name type="scientific">Strongylocentrotus purpuratus</name>
    <name type="common">Purple sea urchin</name>
    <dbReference type="NCBI Taxonomy" id="7668"/>
    <lineage>
        <taxon>Eukaryota</taxon>
        <taxon>Metazoa</taxon>
        <taxon>Echinodermata</taxon>
        <taxon>Eleutherozoa</taxon>
        <taxon>Echinozoa</taxon>
        <taxon>Echinoidea</taxon>
        <taxon>Euechinoidea</taxon>
        <taxon>Echinacea</taxon>
        <taxon>Camarodonta</taxon>
        <taxon>Echinidea</taxon>
        <taxon>Strongylocentrotidae</taxon>
        <taxon>Strongylocentrotus</taxon>
    </lineage>
</organism>
<dbReference type="SUPFAM" id="SSF81383">
    <property type="entry name" value="F-box domain"/>
    <property type="match status" value="1"/>
</dbReference>
<dbReference type="RefSeq" id="XP_030828850.1">
    <property type="nucleotide sequence ID" value="XM_030972990.1"/>
</dbReference>
<dbReference type="InterPro" id="IPR036047">
    <property type="entry name" value="F-box-like_dom_sf"/>
</dbReference>